<sequence length="166" mass="19345">MFGFLKNFFQSENRDAVKTISDLLEKRSKEIETGEWIAHAIVSADGLTVYSKVKNKHYNVDRLFPYGVKIFDTVAKFHEKSKASLKDNIFKQPEVVVYRTESMEEVFILKNRSAGLDIYLIWICDPTLTSAGFSTDKMMVKLSSWLKDVSVELRKMIERRKEKYET</sequence>
<dbReference type="Proteomes" id="UP000198405">
    <property type="component" value="Unassembled WGS sequence"/>
</dbReference>
<evidence type="ECO:0000313" key="1">
    <source>
        <dbReference type="EMBL" id="SNR71244.1"/>
    </source>
</evidence>
<dbReference type="EMBL" id="FZOB01000003">
    <property type="protein sequence ID" value="SNR71244.1"/>
    <property type="molecule type" value="Genomic_DNA"/>
</dbReference>
<dbReference type="AlphaFoldDB" id="A0A238YKU4"/>
<reference evidence="2" key="1">
    <citation type="submission" date="2017-06" db="EMBL/GenBank/DDBJ databases">
        <authorList>
            <person name="Varghese N."/>
            <person name="Submissions S."/>
        </authorList>
    </citation>
    <scope>NUCLEOTIDE SEQUENCE [LARGE SCALE GENOMIC DNA]</scope>
    <source>
        <strain evidence="2">DSM 15668</strain>
    </source>
</reference>
<protein>
    <submittedName>
        <fullName evidence="1">Uncharacterized protein</fullName>
    </submittedName>
</protein>
<dbReference type="RefSeq" id="WP_089322743.1">
    <property type="nucleotide sequence ID" value="NZ_FZOB01000003.1"/>
</dbReference>
<accession>A0A238YKU4</accession>
<gene>
    <name evidence="1" type="ORF">SAMN06265340_103205</name>
</gene>
<evidence type="ECO:0000313" key="2">
    <source>
        <dbReference type="Proteomes" id="UP000198405"/>
    </source>
</evidence>
<dbReference type="OrthoDB" id="13486at2"/>
<keyword evidence="2" id="KW-1185">Reference proteome</keyword>
<name>A0A238YKU4_9BACT</name>
<proteinExistence type="predicted"/>
<organism evidence="1 2">
    <name type="scientific">Desulfurobacterium atlanticum</name>
    <dbReference type="NCBI Taxonomy" id="240169"/>
    <lineage>
        <taxon>Bacteria</taxon>
        <taxon>Pseudomonadati</taxon>
        <taxon>Aquificota</taxon>
        <taxon>Aquificia</taxon>
        <taxon>Desulfurobacteriales</taxon>
        <taxon>Desulfurobacteriaceae</taxon>
        <taxon>Desulfurobacterium</taxon>
    </lineage>
</organism>